<dbReference type="Proteomes" id="UP000003150">
    <property type="component" value="Unassembled WGS sequence"/>
</dbReference>
<evidence type="ECO:0000313" key="2">
    <source>
        <dbReference type="Proteomes" id="UP000003150"/>
    </source>
</evidence>
<protein>
    <submittedName>
        <fullName evidence="1">Uncharacterized protein</fullName>
    </submittedName>
</protein>
<accession>D4U2F7</accession>
<name>D4U2F7_9ACTO</name>
<dbReference type="EMBL" id="ACYT02000095">
    <property type="protein sequence ID" value="EFF78685.1"/>
    <property type="molecule type" value="Genomic_DNA"/>
</dbReference>
<proteinExistence type="predicted"/>
<comment type="caution">
    <text evidence="1">The sequence shown here is derived from an EMBL/GenBank/DDBJ whole genome shotgun (WGS) entry which is preliminary data.</text>
</comment>
<dbReference type="HOGENOM" id="CLU_3246077_0_0_11"/>
<dbReference type="AlphaFoldDB" id="D4U2F7"/>
<sequence>MRAISLFFLSQHSHNEGTPSGRGALMMHPPTGICVQAASACG</sequence>
<gene>
    <name evidence="1" type="ORF">HMPREF0970_02414</name>
</gene>
<evidence type="ECO:0000313" key="1">
    <source>
        <dbReference type="EMBL" id="EFF78685.1"/>
    </source>
</evidence>
<reference evidence="1 2" key="1">
    <citation type="submission" date="2009-10" db="EMBL/GenBank/DDBJ databases">
        <authorList>
            <person name="Weinstock G."/>
            <person name="Sodergren E."/>
            <person name="Clifton S."/>
            <person name="Fulton L."/>
            <person name="Fulton B."/>
            <person name="Courtney L."/>
            <person name="Fronick C."/>
            <person name="Harrison M."/>
            <person name="Strong C."/>
            <person name="Farmer C."/>
            <person name="Delahaunty K."/>
            <person name="Markovic C."/>
            <person name="Hall O."/>
            <person name="Minx P."/>
            <person name="Tomlinson C."/>
            <person name="Mitreva M."/>
            <person name="Nelson J."/>
            <person name="Hou S."/>
            <person name="Wollam A."/>
            <person name="Pepin K.H."/>
            <person name="Johnson M."/>
            <person name="Bhonagiri V."/>
            <person name="Nash W.E."/>
            <person name="Warren W."/>
            <person name="Chinwalla A."/>
            <person name="Mardis E.R."/>
            <person name="Wilson R.K."/>
        </authorList>
    </citation>
    <scope>NUCLEOTIDE SEQUENCE [LARGE SCALE GENOMIC DNA]</scope>
    <source>
        <strain evidence="1 2">F0309</strain>
    </source>
</reference>
<organism evidence="1 2">
    <name type="scientific">Schaalia odontolytica F0309</name>
    <dbReference type="NCBI Taxonomy" id="649742"/>
    <lineage>
        <taxon>Bacteria</taxon>
        <taxon>Bacillati</taxon>
        <taxon>Actinomycetota</taxon>
        <taxon>Actinomycetes</taxon>
        <taxon>Actinomycetales</taxon>
        <taxon>Actinomycetaceae</taxon>
        <taxon>Schaalia</taxon>
    </lineage>
</organism>